<keyword evidence="1" id="KW-1185">Reference proteome</keyword>
<name>A0A914Z893_9BILA</name>
<dbReference type="AlphaFoldDB" id="A0A914Z893"/>
<proteinExistence type="predicted"/>
<dbReference type="Proteomes" id="UP000887577">
    <property type="component" value="Unplaced"/>
</dbReference>
<reference evidence="2" key="1">
    <citation type="submission" date="2022-11" db="UniProtKB">
        <authorList>
            <consortium name="WormBaseParasite"/>
        </authorList>
    </citation>
    <scope>IDENTIFICATION</scope>
</reference>
<organism evidence="1 2">
    <name type="scientific">Panagrolaimus superbus</name>
    <dbReference type="NCBI Taxonomy" id="310955"/>
    <lineage>
        <taxon>Eukaryota</taxon>
        <taxon>Metazoa</taxon>
        <taxon>Ecdysozoa</taxon>
        <taxon>Nematoda</taxon>
        <taxon>Chromadorea</taxon>
        <taxon>Rhabditida</taxon>
        <taxon>Tylenchina</taxon>
        <taxon>Panagrolaimomorpha</taxon>
        <taxon>Panagrolaimoidea</taxon>
        <taxon>Panagrolaimidae</taxon>
        <taxon>Panagrolaimus</taxon>
    </lineage>
</organism>
<evidence type="ECO:0000313" key="1">
    <source>
        <dbReference type="Proteomes" id="UP000887577"/>
    </source>
</evidence>
<protein>
    <submittedName>
        <fullName evidence="2">Uncharacterized protein</fullName>
    </submittedName>
</protein>
<accession>A0A914Z893</accession>
<evidence type="ECO:0000313" key="2">
    <source>
        <dbReference type="WBParaSite" id="PSU_v2.g6471.t1"/>
    </source>
</evidence>
<dbReference type="PANTHER" id="PTHR47331">
    <property type="entry name" value="PHD-TYPE DOMAIN-CONTAINING PROTEIN"/>
    <property type="match status" value="1"/>
</dbReference>
<sequence length="263" mass="30284">MEVMGIWLAAKIVAYVQKEMDLQQSEKFIWTDSQISWHWFKKWPKEIFVANRLKEVLDCKAECLFVPGKLNPADLGTRGISIAELGKSAQWLNGPDFLSKERNEWPKTPEFAADLTQTIIALISVGEEFDSTNLQIVPVDRCYDIDTSLSWKDFKLQIARKRKESALLDPIDVIEAEDAIIRQEQMILVKPNDIKEFKLIKDEKDIYRINCRFDHAELINAHPIFVPKASSIATMIIMDIHEQLQHADVVTAKYGKVSLLNFH</sequence>
<dbReference type="WBParaSite" id="PSU_v2.g6471.t1">
    <property type="protein sequence ID" value="PSU_v2.g6471.t1"/>
    <property type="gene ID" value="PSU_v2.g6471"/>
</dbReference>